<keyword evidence="2" id="KW-1185">Reference proteome</keyword>
<dbReference type="EMBL" id="JAHHUM010000887">
    <property type="protein sequence ID" value="KAK5616449.1"/>
    <property type="molecule type" value="Genomic_DNA"/>
</dbReference>
<name>A0AAV9S670_9TELE</name>
<evidence type="ECO:0000313" key="1">
    <source>
        <dbReference type="EMBL" id="KAK5616449.1"/>
    </source>
</evidence>
<comment type="caution">
    <text evidence="1">The sequence shown here is derived from an EMBL/GenBank/DDBJ whole genome shotgun (WGS) entry which is preliminary data.</text>
</comment>
<reference evidence="1 2" key="1">
    <citation type="submission" date="2021-06" db="EMBL/GenBank/DDBJ databases">
        <authorList>
            <person name="Palmer J.M."/>
        </authorList>
    </citation>
    <scope>NUCLEOTIDE SEQUENCE [LARGE SCALE GENOMIC DNA]</scope>
    <source>
        <strain evidence="1 2">MEX-2019</strain>
        <tissue evidence="1">Muscle</tissue>
    </source>
</reference>
<dbReference type="AlphaFoldDB" id="A0AAV9S670"/>
<protein>
    <submittedName>
        <fullName evidence="1">Uncharacterized protein</fullName>
    </submittedName>
</protein>
<sequence>MQSVLSGGIRPAVLNALQDASLYSDVVANKVVFFAELLLSCDLPTLLQATQARHADEGKGLEGAFCLGHYLKLGRRQPANSKSSFYQTGQHGAVQHLQELKCTC</sequence>
<gene>
    <name evidence="1" type="ORF">CRENBAI_011209</name>
</gene>
<proteinExistence type="predicted"/>
<organism evidence="1 2">
    <name type="scientific">Crenichthys baileyi</name>
    <name type="common">White River springfish</name>
    <dbReference type="NCBI Taxonomy" id="28760"/>
    <lineage>
        <taxon>Eukaryota</taxon>
        <taxon>Metazoa</taxon>
        <taxon>Chordata</taxon>
        <taxon>Craniata</taxon>
        <taxon>Vertebrata</taxon>
        <taxon>Euteleostomi</taxon>
        <taxon>Actinopterygii</taxon>
        <taxon>Neopterygii</taxon>
        <taxon>Teleostei</taxon>
        <taxon>Neoteleostei</taxon>
        <taxon>Acanthomorphata</taxon>
        <taxon>Ovalentaria</taxon>
        <taxon>Atherinomorphae</taxon>
        <taxon>Cyprinodontiformes</taxon>
        <taxon>Goodeidae</taxon>
        <taxon>Crenichthys</taxon>
    </lineage>
</organism>
<dbReference type="Proteomes" id="UP001311232">
    <property type="component" value="Unassembled WGS sequence"/>
</dbReference>
<accession>A0AAV9S670</accession>
<evidence type="ECO:0000313" key="2">
    <source>
        <dbReference type="Proteomes" id="UP001311232"/>
    </source>
</evidence>